<dbReference type="PROSITE" id="PS51698">
    <property type="entry name" value="U_BOX"/>
    <property type="match status" value="1"/>
</dbReference>
<evidence type="ECO:0000256" key="2">
    <source>
        <dbReference type="ARBA" id="ARBA00004906"/>
    </source>
</evidence>
<dbReference type="AlphaFoldDB" id="A0AA87ZYN0"/>
<evidence type="ECO:0000313" key="10">
    <source>
        <dbReference type="EMBL" id="GMN42439.1"/>
    </source>
</evidence>
<dbReference type="PANTHER" id="PTHR23315:SF339">
    <property type="entry name" value="U-BOX DOMAIN-CONTAINING PROTEIN 40"/>
    <property type="match status" value="1"/>
</dbReference>
<evidence type="ECO:0000313" key="11">
    <source>
        <dbReference type="Proteomes" id="UP001187192"/>
    </source>
</evidence>
<keyword evidence="6" id="KW-0833">Ubl conjugation pathway</keyword>
<dbReference type="Pfam" id="PF04564">
    <property type="entry name" value="U-box"/>
    <property type="match status" value="1"/>
</dbReference>
<dbReference type="Pfam" id="PF25598">
    <property type="entry name" value="ARM_PUB"/>
    <property type="match status" value="1"/>
</dbReference>
<evidence type="ECO:0000256" key="6">
    <source>
        <dbReference type="ARBA" id="ARBA00022786"/>
    </source>
</evidence>
<feature type="domain" description="U-box" evidence="9">
    <location>
        <begin position="64"/>
        <end position="138"/>
    </location>
</feature>
<comment type="catalytic activity">
    <reaction evidence="1">
        <text>S-ubiquitinyl-[E2 ubiquitin-conjugating enzyme]-L-cysteine + [acceptor protein]-L-lysine = [E2 ubiquitin-conjugating enzyme]-L-cysteine + N(6)-ubiquitinyl-[acceptor protein]-L-lysine.</text>
        <dbReference type="EC" id="2.3.2.27"/>
    </reaction>
</comment>
<proteinExistence type="predicted"/>
<feature type="region of interest" description="Disordered" evidence="8">
    <location>
        <begin position="157"/>
        <end position="176"/>
    </location>
</feature>
<evidence type="ECO:0000259" key="9">
    <source>
        <dbReference type="PROSITE" id="PS51698"/>
    </source>
</evidence>
<organism evidence="10 11">
    <name type="scientific">Ficus carica</name>
    <name type="common">Common fig</name>
    <dbReference type="NCBI Taxonomy" id="3494"/>
    <lineage>
        <taxon>Eukaryota</taxon>
        <taxon>Viridiplantae</taxon>
        <taxon>Streptophyta</taxon>
        <taxon>Embryophyta</taxon>
        <taxon>Tracheophyta</taxon>
        <taxon>Spermatophyta</taxon>
        <taxon>Magnoliopsida</taxon>
        <taxon>eudicotyledons</taxon>
        <taxon>Gunneridae</taxon>
        <taxon>Pentapetalae</taxon>
        <taxon>rosids</taxon>
        <taxon>fabids</taxon>
        <taxon>Rosales</taxon>
        <taxon>Moraceae</taxon>
        <taxon>Ficeae</taxon>
        <taxon>Ficus</taxon>
    </lineage>
</organism>
<feature type="region of interest" description="Disordered" evidence="8">
    <location>
        <begin position="213"/>
        <end position="281"/>
    </location>
</feature>
<comment type="caution">
    <text evidence="10">The sequence shown here is derived from an EMBL/GenBank/DDBJ whole genome shotgun (WGS) entry which is preliminary data.</text>
</comment>
<evidence type="ECO:0000256" key="8">
    <source>
        <dbReference type="SAM" id="MobiDB-lite"/>
    </source>
</evidence>
<dbReference type="InterPro" id="IPR058678">
    <property type="entry name" value="ARM_PUB"/>
</dbReference>
<feature type="compositionally biased region" description="Basic and acidic residues" evidence="8">
    <location>
        <begin position="28"/>
        <end position="39"/>
    </location>
</feature>
<dbReference type="Proteomes" id="UP001187192">
    <property type="component" value="Unassembled WGS sequence"/>
</dbReference>
<feature type="region of interest" description="Disordered" evidence="8">
    <location>
        <begin position="554"/>
        <end position="573"/>
    </location>
</feature>
<dbReference type="InterPro" id="IPR016024">
    <property type="entry name" value="ARM-type_fold"/>
</dbReference>
<dbReference type="InterPro" id="IPR000225">
    <property type="entry name" value="Armadillo"/>
</dbReference>
<dbReference type="GO" id="GO:0016567">
    <property type="term" value="P:protein ubiquitination"/>
    <property type="evidence" value="ECO:0007669"/>
    <property type="project" value="InterPro"/>
</dbReference>
<accession>A0AA87ZYN0</accession>
<dbReference type="SUPFAM" id="SSF48371">
    <property type="entry name" value="ARM repeat"/>
    <property type="match status" value="1"/>
</dbReference>
<feature type="repeat" description="ARM" evidence="7">
    <location>
        <begin position="357"/>
        <end position="394"/>
    </location>
</feature>
<evidence type="ECO:0000256" key="3">
    <source>
        <dbReference type="ARBA" id="ARBA00012483"/>
    </source>
</evidence>
<keyword evidence="11" id="KW-1185">Reference proteome</keyword>
<reference evidence="10" key="1">
    <citation type="submission" date="2023-07" db="EMBL/GenBank/DDBJ databases">
        <title>draft genome sequence of fig (Ficus carica).</title>
        <authorList>
            <person name="Takahashi T."/>
            <person name="Nishimura K."/>
        </authorList>
    </citation>
    <scope>NUCLEOTIDE SEQUENCE</scope>
</reference>
<dbReference type="PROSITE" id="PS50176">
    <property type="entry name" value="ARM_REPEAT"/>
    <property type="match status" value="2"/>
</dbReference>
<dbReference type="InterPro" id="IPR011989">
    <property type="entry name" value="ARM-like"/>
</dbReference>
<feature type="compositionally biased region" description="Low complexity" evidence="8">
    <location>
        <begin position="48"/>
        <end position="57"/>
    </location>
</feature>
<dbReference type="SMART" id="SM00185">
    <property type="entry name" value="ARM"/>
    <property type="match status" value="4"/>
</dbReference>
<evidence type="ECO:0000256" key="1">
    <source>
        <dbReference type="ARBA" id="ARBA00000900"/>
    </source>
</evidence>
<gene>
    <name evidence="10" type="ORF">TIFTF001_011638</name>
</gene>
<dbReference type="InterPro" id="IPR003613">
    <property type="entry name" value="Ubox_domain"/>
</dbReference>
<feature type="repeat" description="ARM" evidence="7">
    <location>
        <begin position="316"/>
        <end position="358"/>
    </location>
</feature>
<dbReference type="FunFam" id="3.30.40.10:FF:000491">
    <property type="entry name" value="RING-type E3 ubiquitin transferase"/>
    <property type="match status" value="1"/>
</dbReference>
<protein>
    <recommendedName>
        <fullName evidence="3">RING-type E3 ubiquitin transferase</fullName>
        <ecNumber evidence="3">2.3.2.27</ecNumber>
    </recommendedName>
</protein>
<keyword evidence="4" id="KW-0808">Transferase</keyword>
<name>A0AA87ZYN0_FICCA</name>
<dbReference type="SUPFAM" id="SSF57850">
    <property type="entry name" value="RING/U-box"/>
    <property type="match status" value="1"/>
</dbReference>
<evidence type="ECO:0000256" key="5">
    <source>
        <dbReference type="ARBA" id="ARBA00022737"/>
    </source>
</evidence>
<keyword evidence="5" id="KW-0677">Repeat</keyword>
<dbReference type="EC" id="2.3.2.27" evidence="3"/>
<dbReference type="GO" id="GO:0061630">
    <property type="term" value="F:ubiquitin protein ligase activity"/>
    <property type="evidence" value="ECO:0007669"/>
    <property type="project" value="UniProtKB-EC"/>
</dbReference>
<feature type="compositionally biased region" description="Low complexity" evidence="8">
    <location>
        <begin position="250"/>
        <end position="273"/>
    </location>
</feature>
<dbReference type="EMBL" id="BTGU01000014">
    <property type="protein sequence ID" value="GMN42439.1"/>
    <property type="molecule type" value="Genomic_DNA"/>
</dbReference>
<dbReference type="Gene3D" id="1.25.10.10">
    <property type="entry name" value="Leucine-rich Repeat Variant"/>
    <property type="match status" value="2"/>
</dbReference>
<dbReference type="PANTHER" id="PTHR23315">
    <property type="entry name" value="U BOX DOMAIN-CONTAINING"/>
    <property type="match status" value="1"/>
</dbReference>
<comment type="pathway">
    <text evidence="2">Protein modification; protein ubiquitination.</text>
</comment>
<dbReference type="InterPro" id="IPR013083">
    <property type="entry name" value="Znf_RING/FYVE/PHD"/>
</dbReference>
<evidence type="ECO:0000256" key="7">
    <source>
        <dbReference type="PROSITE-ProRule" id="PRU00259"/>
    </source>
</evidence>
<evidence type="ECO:0000256" key="4">
    <source>
        <dbReference type="ARBA" id="ARBA00022679"/>
    </source>
</evidence>
<dbReference type="SMART" id="SM00504">
    <property type="entry name" value="Ubox"/>
    <property type="match status" value="1"/>
</dbReference>
<sequence length="573" mass="62720">MEFQEGMMRLRIHKSIEKKQCVKKKSTEKKGTEKEETPRRKWKIFQRSSSNSAVSSKGKSRKKEPPREFLCPITGDLMADPVIVSSGHTFERACVDACKALNFTPTPTDASTADFSSVIPNLALKSTIAAWCRSSSTDPPNPLDSTSAEKLVRTFMASRGQKPATESDKKEEEEEERVIVITEKELLQSVRASPTVNLAAEIARRRIHIYSSSEESVGTTTSEAQMQTQTQTPTTTTTATPMPTTPSLPPSTGSNSSSSSSEIEAHNPSSSSSSEEDELLTSLRSHQVFEVEDALTTLRKMTRSKEEARAHLCSYQLLAALRSLISSRYTDIQVNSVAVLVNLSLEKSNKMKILRSGIVPPLIDVLKCGSLEAQEHAAGAIFSLALDEDNKTAIGVLGALEPLLHLLRARSARTRHDSAVALYHLTLVQTNRYKLVKLGAVPVLLNMVRTGHMTSRVLLILCNLGSCVDGRVALLDVGAVECLVGILSGTELVSRLTRENCVSLLYVLSHGGLRFKASAKEAGLVEVLMKVEAAGTEKARQKARAVIDVMKGKEEEEEVDWEKLLNEESEIET</sequence>
<dbReference type="Gene3D" id="3.30.40.10">
    <property type="entry name" value="Zinc/RING finger domain, C3HC4 (zinc finger)"/>
    <property type="match status" value="1"/>
</dbReference>
<feature type="compositionally biased region" description="Low complexity" evidence="8">
    <location>
        <begin position="213"/>
        <end position="242"/>
    </location>
</feature>
<feature type="region of interest" description="Disordered" evidence="8">
    <location>
        <begin position="14"/>
        <end position="68"/>
    </location>
</feature>